<organism evidence="2">
    <name type="scientific">Salmonella enterica</name>
    <name type="common">Salmonella choleraesuis</name>
    <dbReference type="NCBI Taxonomy" id="28901"/>
    <lineage>
        <taxon>Bacteria</taxon>
        <taxon>Pseudomonadati</taxon>
        <taxon>Pseudomonadota</taxon>
        <taxon>Gammaproteobacteria</taxon>
        <taxon>Enterobacterales</taxon>
        <taxon>Enterobacteriaceae</taxon>
        <taxon>Salmonella</taxon>
    </lineage>
</organism>
<reference evidence="2" key="1">
    <citation type="submission" date="2019-10" db="EMBL/GenBank/DDBJ databases">
        <authorList>
            <consortium name="PulseNet: The National Subtyping Network for Foodborne Disease Surveillance"/>
            <person name="Tarr C.L."/>
            <person name="Trees E."/>
            <person name="Katz L.S."/>
            <person name="Carleton-Romer H.A."/>
            <person name="Stroika S."/>
            <person name="Kucerova Z."/>
            <person name="Roache K.F."/>
            <person name="Sabol A.L."/>
            <person name="Besser J."/>
            <person name="Gerner-Smidt P."/>
        </authorList>
    </citation>
    <scope>NUCLEOTIDE SEQUENCE</scope>
    <source>
        <strain evidence="2">PNUSAS100866</strain>
    </source>
</reference>
<dbReference type="Pfam" id="PF05973">
    <property type="entry name" value="Gp49"/>
    <property type="match status" value="1"/>
</dbReference>
<feature type="region of interest" description="Disordered" evidence="1">
    <location>
        <begin position="89"/>
        <end position="109"/>
    </location>
</feature>
<accession>A0A633DHC8</accession>
<feature type="compositionally biased region" description="Basic and acidic residues" evidence="1">
    <location>
        <begin position="94"/>
        <end position="109"/>
    </location>
</feature>
<comment type="caution">
    <text evidence="2">The sequence shown here is derived from an EMBL/GenBank/DDBJ whole genome shotgun (WGS) entry which is preliminary data.</text>
</comment>
<dbReference type="InterPro" id="IPR009241">
    <property type="entry name" value="HigB-like"/>
</dbReference>
<name>A0A633DHC8_SALER</name>
<gene>
    <name evidence="2" type="ORF">GC469_11235</name>
</gene>
<sequence>MNYTIEYYSEEVRLEIDQLPLSIRARYKHLAERMEVYGGNLGEPHTSPLGDGLFELRIKGSDGIARVFYCTLTGRRIVMLHSFIKKTQKTPPPELKKARTRMKEVKHDW</sequence>
<evidence type="ECO:0000313" key="2">
    <source>
        <dbReference type="EMBL" id="EDH1793957.1"/>
    </source>
</evidence>
<dbReference type="AlphaFoldDB" id="A0A633DHC8"/>
<evidence type="ECO:0000256" key="1">
    <source>
        <dbReference type="SAM" id="MobiDB-lite"/>
    </source>
</evidence>
<protein>
    <submittedName>
        <fullName evidence="2">Type II toxin-antitoxin system RelE/ParE family toxin</fullName>
    </submittedName>
</protein>
<proteinExistence type="predicted"/>
<dbReference type="EMBL" id="AAMGRQ010000013">
    <property type="protein sequence ID" value="EDH1793957.1"/>
    <property type="molecule type" value="Genomic_DNA"/>
</dbReference>